<evidence type="ECO:0000256" key="2">
    <source>
        <dbReference type="ARBA" id="ARBA00012438"/>
    </source>
</evidence>
<evidence type="ECO:0000256" key="6">
    <source>
        <dbReference type="ARBA" id="ARBA00022777"/>
    </source>
</evidence>
<evidence type="ECO:0000259" key="9">
    <source>
        <dbReference type="SMART" id="SM00911"/>
    </source>
</evidence>
<evidence type="ECO:0000256" key="7">
    <source>
        <dbReference type="ARBA" id="ARBA00022840"/>
    </source>
</evidence>
<organism evidence="10">
    <name type="scientific">Microvirga ossetica</name>
    <dbReference type="NCBI Taxonomy" id="1882682"/>
    <lineage>
        <taxon>Bacteria</taxon>
        <taxon>Pseudomonadati</taxon>
        <taxon>Pseudomonadota</taxon>
        <taxon>Alphaproteobacteria</taxon>
        <taxon>Hyphomicrobiales</taxon>
        <taxon>Methylobacteriaceae</taxon>
        <taxon>Microvirga</taxon>
    </lineage>
</organism>
<keyword evidence="6" id="KW-0418">Kinase</keyword>
<dbReference type="KEGG" id="moc:BB934_12910"/>
<dbReference type="SMART" id="SM00065">
    <property type="entry name" value="GAF"/>
    <property type="match status" value="1"/>
</dbReference>
<gene>
    <name evidence="10" type="ORF">BB934_12910</name>
</gene>
<proteinExistence type="predicted"/>
<dbReference type="InterPro" id="IPR003018">
    <property type="entry name" value="GAF"/>
</dbReference>
<keyword evidence="4" id="KW-0808">Transferase</keyword>
<feature type="domain" description="GAF" evidence="8">
    <location>
        <begin position="28"/>
        <end position="176"/>
    </location>
</feature>
<dbReference type="SUPFAM" id="SSF55874">
    <property type="entry name" value="ATPase domain of HSP90 chaperone/DNA topoisomerase II/histidine kinase"/>
    <property type="match status" value="1"/>
</dbReference>
<dbReference type="PANTHER" id="PTHR41523">
    <property type="entry name" value="TWO-COMPONENT SYSTEM SENSOR PROTEIN"/>
    <property type="match status" value="1"/>
</dbReference>
<evidence type="ECO:0000313" key="10">
    <source>
        <dbReference type="EMBL" id="ANY78999.1"/>
    </source>
</evidence>
<dbReference type="EC" id="2.7.13.3" evidence="2"/>
<dbReference type="RefSeq" id="WP_099510011.1">
    <property type="nucleotide sequence ID" value="NZ_CP016616.1"/>
</dbReference>
<comment type="catalytic activity">
    <reaction evidence="1">
        <text>ATP + protein L-histidine = ADP + protein N-phospho-L-histidine.</text>
        <dbReference type="EC" id="2.7.13.3"/>
    </reaction>
</comment>
<dbReference type="InterPro" id="IPR029016">
    <property type="entry name" value="GAF-like_dom_sf"/>
</dbReference>
<dbReference type="SMART" id="SM00911">
    <property type="entry name" value="HWE_HK"/>
    <property type="match status" value="1"/>
</dbReference>
<feature type="domain" description="Signal transduction histidine kinase HWE region" evidence="9">
    <location>
        <begin position="188"/>
        <end position="270"/>
    </location>
</feature>
<dbReference type="InterPro" id="IPR011102">
    <property type="entry name" value="Sig_transdc_His_kinase_HWE"/>
</dbReference>
<dbReference type="GO" id="GO:0005524">
    <property type="term" value="F:ATP binding"/>
    <property type="evidence" value="ECO:0007669"/>
    <property type="project" value="UniProtKB-KW"/>
</dbReference>
<dbReference type="Pfam" id="PF01590">
    <property type="entry name" value="GAF"/>
    <property type="match status" value="1"/>
</dbReference>
<reference evidence="10" key="1">
    <citation type="submission" date="2016-07" db="EMBL/GenBank/DDBJ databases">
        <title>Microvirga ossetica sp. nov. a new species of rhizobia isolated from root nodules of the legume species Vicia alpestris Steven originated from North Ossetia region in the Caucasus.</title>
        <authorList>
            <person name="Safronova V.I."/>
            <person name="Kuznetsova I.G."/>
            <person name="Sazanova A.L."/>
            <person name="Belimov A."/>
            <person name="Andronov E."/>
            <person name="Osledkin Y.S."/>
            <person name="Onishchuk O.P."/>
            <person name="Kurchak O.N."/>
            <person name="Shaposhnikov A.I."/>
            <person name="Willems A."/>
            <person name="Tikhonovich I.A."/>
        </authorList>
    </citation>
    <scope>NUCLEOTIDE SEQUENCE [LARGE SCALE GENOMIC DNA]</scope>
    <source>
        <strain evidence="10">V5/3M</strain>
    </source>
</reference>
<evidence type="ECO:0000256" key="3">
    <source>
        <dbReference type="ARBA" id="ARBA00022553"/>
    </source>
</evidence>
<name>A0A1B2EGC5_9HYPH</name>
<dbReference type="Gene3D" id="3.30.565.10">
    <property type="entry name" value="Histidine kinase-like ATPase, C-terminal domain"/>
    <property type="match status" value="1"/>
</dbReference>
<sequence>MIQQNAVATVESAPALDSALAAEVEAIGRIGSVSSILQILLESTGLGFAAVARVTDSSWTACAVLDRIGFGLPIGGQLEVTTTFCSEIRASCTPIVIDRASTDEVYKSHRTPRMYGFESYIAVPIVLRSGEIFGTICALDPKPAQVSDPKILRSLQLFAELIASQLELDSTLAAQKRALAHQDLLINELNHRVKNTLATIQSIAFQSLRSAETMDHASQRLESRLMALARVHDVLTRESWDSAELRTIVHQAISPFESVDLQRFVLTGPSIKLPPRQVLPLSMAIHELLTNALKYGALSAPFGRVSISWDLVADGNEVRLRWDEHGGPPVVPPTARGFGTRLIERGLAQELGGSVAIEFDPSGVTCAIAFPLNDQPI</sequence>
<dbReference type="Pfam" id="PF07536">
    <property type="entry name" value="HWE_HK"/>
    <property type="match status" value="1"/>
</dbReference>
<accession>A0A1B2EGC5</accession>
<dbReference type="SUPFAM" id="SSF55781">
    <property type="entry name" value="GAF domain-like"/>
    <property type="match status" value="1"/>
</dbReference>
<keyword evidence="7" id="KW-0067">ATP-binding</keyword>
<keyword evidence="5" id="KW-0547">Nucleotide-binding</keyword>
<dbReference type="PANTHER" id="PTHR41523:SF7">
    <property type="entry name" value="HISTIDINE KINASE"/>
    <property type="match status" value="1"/>
</dbReference>
<keyword evidence="3" id="KW-0597">Phosphoprotein</keyword>
<protein>
    <recommendedName>
        <fullName evidence="2">histidine kinase</fullName>
        <ecNumber evidence="2">2.7.13.3</ecNumber>
    </recommendedName>
</protein>
<dbReference type="EMBL" id="CP016616">
    <property type="protein sequence ID" value="ANY78999.1"/>
    <property type="molecule type" value="Genomic_DNA"/>
</dbReference>
<evidence type="ECO:0000256" key="4">
    <source>
        <dbReference type="ARBA" id="ARBA00022679"/>
    </source>
</evidence>
<dbReference type="OrthoDB" id="9813940at2"/>
<dbReference type="GO" id="GO:0004673">
    <property type="term" value="F:protein histidine kinase activity"/>
    <property type="evidence" value="ECO:0007669"/>
    <property type="project" value="UniProtKB-EC"/>
</dbReference>
<evidence type="ECO:0000256" key="1">
    <source>
        <dbReference type="ARBA" id="ARBA00000085"/>
    </source>
</evidence>
<dbReference type="InterPro" id="IPR036890">
    <property type="entry name" value="HATPase_C_sf"/>
</dbReference>
<dbReference type="AlphaFoldDB" id="A0A1B2EGC5"/>
<evidence type="ECO:0000259" key="8">
    <source>
        <dbReference type="SMART" id="SM00065"/>
    </source>
</evidence>
<evidence type="ECO:0000256" key="5">
    <source>
        <dbReference type="ARBA" id="ARBA00022741"/>
    </source>
</evidence>
<dbReference type="Gene3D" id="3.30.450.40">
    <property type="match status" value="1"/>
</dbReference>